<dbReference type="RefSeq" id="WP_018381538.1">
    <property type="nucleotide sequence ID" value="NZ_LLZU01000005.1"/>
</dbReference>
<name>A0A0T6LWN6_WENVI</name>
<evidence type="ECO:0000313" key="3">
    <source>
        <dbReference type="Proteomes" id="UP000050867"/>
    </source>
</evidence>
<comment type="caution">
    <text evidence="2">The sequence shown here is derived from an EMBL/GenBank/DDBJ whole genome shotgun (WGS) entry which is preliminary data.</text>
</comment>
<reference evidence="2 3" key="1">
    <citation type="submission" date="2015-10" db="EMBL/GenBank/DDBJ databases">
        <title>Draft genome sequence of pyrrolomycin-producing Streptomyces vitaminophilus.</title>
        <authorList>
            <person name="Graham D.E."/>
            <person name="Mahan K.M."/>
            <person name="Klingeman D.M."/>
            <person name="Hettich R.L."/>
            <person name="Parry R.J."/>
        </authorList>
    </citation>
    <scope>NUCLEOTIDE SEQUENCE [LARGE SCALE GENOMIC DNA]</scope>
    <source>
        <strain evidence="2 3">ATCC 31673</strain>
    </source>
</reference>
<dbReference type="OrthoDB" id="9816308at2"/>
<dbReference type="InterPro" id="IPR029062">
    <property type="entry name" value="Class_I_gatase-like"/>
</dbReference>
<sequence>MRPPSVLVFTRTNGYRHDSIPDGVAAFRALGAEHGFSVRHTEDPDAFTDDLGTVRAVVFLSTMREVLTPEARDALRGYMAAGGGFVGVHSAAGTELHWPYFGELIGARFTHHPPLQPGVVVVEDHDHPATRHLGDTWPLVDEWYEFQDNPRGRVRVLLRVDEDSYGSGTMGADHPLAWSRELDGGGRSFFTSLGHTREIYADPDFRRHLLGGLRYVARLGGPSGSGTAG</sequence>
<dbReference type="PANTHER" id="PTHR40469">
    <property type="entry name" value="SECRETED GLYCOSYL HYDROLASE"/>
    <property type="match status" value="1"/>
</dbReference>
<feature type="domain" description="ThuA-like" evidence="1">
    <location>
        <begin position="6"/>
        <end position="216"/>
    </location>
</feature>
<proteinExistence type="predicted"/>
<keyword evidence="3" id="KW-1185">Reference proteome</keyword>
<dbReference type="AlphaFoldDB" id="A0A0T6LWN6"/>
<dbReference type="eggNOG" id="COG3828">
    <property type="taxonomic scope" value="Bacteria"/>
</dbReference>
<evidence type="ECO:0000313" key="2">
    <source>
        <dbReference type="EMBL" id="KRV50567.1"/>
    </source>
</evidence>
<protein>
    <submittedName>
        <fullName evidence="2">Crp/Fnr family transcriptional regulator</fullName>
    </submittedName>
</protein>
<accession>A0A0T6LWN6</accession>
<dbReference type="PANTHER" id="PTHR40469:SF2">
    <property type="entry name" value="GALACTOSE-BINDING DOMAIN-LIKE SUPERFAMILY PROTEIN"/>
    <property type="match status" value="1"/>
</dbReference>
<organism evidence="2 3">
    <name type="scientific">Wenjunlia vitaminophila</name>
    <name type="common">Streptomyces vitaminophilus</name>
    <dbReference type="NCBI Taxonomy" id="76728"/>
    <lineage>
        <taxon>Bacteria</taxon>
        <taxon>Bacillati</taxon>
        <taxon>Actinomycetota</taxon>
        <taxon>Actinomycetes</taxon>
        <taxon>Kitasatosporales</taxon>
        <taxon>Streptomycetaceae</taxon>
        <taxon>Wenjunlia</taxon>
    </lineage>
</organism>
<dbReference type="Proteomes" id="UP000050867">
    <property type="component" value="Unassembled WGS sequence"/>
</dbReference>
<gene>
    <name evidence="2" type="ORF">AQ490_16000</name>
</gene>
<evidence type="ECO:0000259" key="1">
    <source>
        <dbReference type="Pfam" id="PF06283"/>
    </source>
</evidence>
<dbReference type="Pfam" id="PF06283">
    <property type="entry name" value="ThuA"/>
    <property type="match status" value="1"/>
</dbReference>
<dbReference type="STRING" id="76728.AQ490_16000"/>
<dbReference type="InterPro" id="IPR029010">
    <property type="entry name" value="ThuA-like"/>
</dbReference>
<dbReference type="Gene3D" id="3.40.50.880">
    <property type="match status" value="1"/>
</dbReference>
<dbReference type="SUPFAM" id="SSF52317">
    <property type="entry name" value="Class I glutamine amidotransferase-like"/>
    <property type="match status" value="1"/>
</dbReference>
<dbReference type="EMBL" id="LLZU01000005">
    <property type="protein sequence ID" value="KRV50567.1"/>
    <property type="molecule type" value="Genomic_DNA"/>
</dbReference>